<dbReference type="GO" id="GO:0005886">
    <property type="term" value="C:plasma membrane"/>
    <property type="evidence" value="ECO:0007669"/>
    <property type="project" value="TreeGrafter"/>
</dbReference>
<comment type="similarity">
    <text evidence="1">Belongs to the membrane fusion protein (MFP) (TC 8.A.1) family.</text>
</comment>
<dbReference type="InterPro" id="IPR058637">
    <property type="entry name" value="YknX-like_C"/>
</dbReference>
<dbReference type="Gene3D" id="2.40.30.170">
    <property type="match status" value="1"/>
</dbReference>
<name>A0A1U7Q0R8_9FLAO</name>
<dbReference type="Gene3D" id="2.40.420.20">
    <property type="match status" value="1"/>
</dbReference>
<dbReference type="SUPFAM" id="SSF111369">
    <property type="entry name" value="HlyD-like secretion proteins"/>
    <property type="match status" value="1"/>
</dbReference>
<feature type="domain" description="Multidrug resistance protein MdtA-like beta-barrel" evidence="2">
    <location>
        <begin position="4"/>
        <end position="37"/>
    </location>
</feature>
<evidence type="ECO:0000259" key="2">
    <source>
        <dbReference type="Pfam" id="PF25944"/>
    </source>
</evidence>
<dbReference type="InterPro" id="IPR058626">
    <property type="entry name" value="MdtA-like_b-barrel"/>
</dbReference>
<evidence type="ECO:0000256" key="1">
    <source>
        <dbReference type="ARBA" id="ARBA00009477"/>
    </source>
</evidence>
<dbReference type="NCBIfam" id="TIGR01730">
    <property type="entry name" value="RND_mfp"/>
    <property type="match status" value="1"/>
</dbReference>
<dbReference type="InterPro" id="IPR006143">
    <property type="entry name" value="RND_pump_MFP"/>
</dbReference>
<dbReference type="EMBL" id="FTPU01000041">
    <property type="protein sequence ID" value="SIT98112.1"/>
    <property type="molecule type" value="Genomic_DNA"/>
</dbReference>
<dbReference type="GO" id="GO:0022857">
    <property type="term" value="F:transmembrane transporter activity"/>
    <property type="evidence" value="ECO:0007669"/>
    <property type="project" value="InterPro"/>
</dbReference>
<keyword evidence="5" id="KW-1185">Reference proteome</keyword>
<dbReference type="PANTHER" id="PTHR30158:SF23">
    <property type="entry name" value="MULTIDRUG RESISTANCE PROTEIN MEXA"/>
    <property type="match status" value="1"/>
</dbReference>
<accession>A0A1U7Q0R8</accession>
<dbReference type="Pfam" id="PF25989">
    <property type="entry name" value="YknX_C"/>
    <property type="match status" value="1"/>
</dbReference>
<dbReference type="Pfam" id="PF25944">
    <property type="entry name" value="Beta-barrel_RND"/>
    <property type="match status" value="1"/>
</dbReference>
<feature type="domain" description="YknX-like C-terminal permuted SH3-like" evidence="3">
    <location>
        <begin position="53"/>
        <end position="121"/>
    </location>
</feature>
<reference evidence="5" key="1">
    <citation type="submission" date="2016-10" db="EMBL/GenBank/DDBJ databases">
        <authorList>
            <person name="Varghese N."/>
            <person name="Submissions S."/>
        </authorList>
    </citation>
    <scope>NUCLEOTIDE SEQUENCE [LARGE SCALE GENOMIC DNA]</scope>
    <source>
        <strain evidence="5">DSM 19482</strain>
    </source>
</reference>
<evidence type="ECO:0000313" key="5">
    <source>
        <dbReference type="Proteomes" id="UP000187261"/>
    </source>
</evidence>
<dbReference type="Proteomes" id="UP000187261">
    <property type="component" value="Unassembled WGS sequence"/>
</dbReference>
<dbReference type="GO" id="GO:0046677">
    <property type="term" value="P:response to antibiotic"/>
    <property type="evidence" value="ECO:0007669"/>
    <property type="project" value="TreeGrafter"/>
</dbReference>
<gene>
    <name evidence="4" type="ORF">SAMN05660493_02845</name>
</gene>
<proteinExistence type="inferred from homology"/>
<evidence type="ECO:0000313" key="4">
    <source>
        <dbReference type="EMBL" id="SIT98112.1"/>
    </source>
</evidence>
<organism evidence="4 5">
    <name type="scientific">Epilithonimonas bovis DSM 19482</name>
    <dbReference type="NCBI Taxonomy" id="1121284"/>
    <lineage>
        <taxon>Bacteria</taxon>
        <taxon>Pseudomonadati</taxon>
        <taxon>Bacteroidota</taxon>
        <taxon>Flavobacteriia</taxon>
        <taxon>Flavobacteriales</taxon>
        <taxon>Weeksellaceae</taxon>
        <taxon>Chryseobacterium group</taxon>
        <taxon>Epilithonimonas</taxon>
    </lineage>
</organism>
<evidence type="ECO:0000259" key="3">
    <source>
        <dbReference type="Pfam" id="PF25989"/>
    </source>
</evidence>
<sequence>MAYQFNGALKSAESEIDRTTGSIRYKVLFPNPDRLIKHGTSGKLTISEVENNVLMIPQKATFSIQDKTYVFLVDKNNRVKMTNILVGTPLKNSYLVERGLKKGDMIVYEGTQSLKDGDIVKIKTSFNP</sequence>
<dbReference type="STRING" id="1121284.SAMN05660493_02845"/>
<protein>
    <submittedName>
        <fullName evidence="4">RND family efflux transporter, MFP subunit</fullName>
    </submittedName>
</protein>
<dbReference type="AlphaFoldDB" id="A0A1U7Q0R8"/>
<dbReference type="PANTHER" id="PTHR30158">
    <property type="entry name" value="ACRA/E-RELATED COMPONENT OF DRUG EFFLUX TRANSPORTER"/>
    <property type="match status" value="1"/>
</dbReference>